<sequence length="88" mass="10035">MDFKILLLILCISFTAVQGFIPPCCIATAPIMRGMLRRVEKFTIQKMNGRCDINALVVYVNGRRLCAPVKQKKLLKRLKPTLKEQETV</sequence>
<reference evidence="4" key="1">
    <citation type="submission" date="2023-08" db="EMBL/GenBank/DDBJ databases">
        <title>Pelteobagrus vachellii genome.</title>
        <authorList>
            <person name="Liu H."/>
        </authorList>
    </citation>
    <scope>NUCLEOTIDE SEQUENCE</scope>
    <source>
        <strain evidence="4">PRFRI_2022a</strain>
        <tissue evidence="4">Muscle</tissue>
    </source>
</reference>
<feature type="domain" description="Chemokine interleukin-8-like" evidence="3">
    <location>
        <begin position="24"/>
        <end position="77"/>
    </location>
</feature>
<gene>
    <name evidence="4" type="ORF">Q7C36_019851</name>
</gene>
<evidence type="ECO:0000313" key="5">
    <source>
        <dbReference type="Proteomes" id="UP001187315"/>
    </source>
</evidence>
<dbReference type="GO" id="GO:0005615">
    <property type="term" value="C:extracellular space"/>
    <property type="evidence" value="ECO:0007669"/>
    <property type="project" value="UniProtKB-KW"/>
</dbReference>
<dbReference type="Gene3D" id="2.40.50.40">
    <property type="match status" value="1"/>
</dbReference>
<dbReference type="InterPro" id="IPR036048">
    <property type="entry name" value="Interleukin_8-like_sf"/>
</dbReference>
<dbReference type="SUPFAM" id="SSF54117">
    <property type="entry name" value="Interleukin 8-like chemokines"/>
    <property type="match status" value="1"/>
</dbReference>
<protein>
    <recommendedName>
        <fullName evidence="3">Chemokine interleukin-8-like domain-containing protein</fullName>
    </recommendedName>
</protein>
<dbReference type="InterPro" id="IPR001811">
    <property type="entry name" value="Chemokine_IL8-like_dom"/>
</dbReference>
<keyword evidence="5" id="KW-1185">Reference proteome</keyword>
<dbReference type="AlphaFoldDB" id="A0AA88LSU6"/>
<comment type="caution">
    <text evidence="4">The sequence shown here is derived from an EMBL/GenBank/DDBJ whole genome shotgun (WGS) entry which is preliminary data.</text>
</comment>
<feature type="signal peptide" evidence="2">
    <location>
        <begin position="1"/>
        <end position="19"/>
    </location>
</feature>
<dbReference type="GO" id="GO:0008009">
    <property type="term" value="F:chemokine activity"/>
    <property type="evidence" value="ECO:0007669"/>
    <property type="project" value="InterPro"/>
</dbReference>
<organism evidence="4 5">
    <name type="scientific">Tachysurus vachellii</name>
    <name type="common">Darkbarbel catfish</name>
    <name type="synonym">Pelteobagrus vachellii</name>
    <dbReference type="NCBI Taxonomy" id="175792"/>
    <lineage>
        <taxon>Eukaryota</taxon>
        <taxon>Metazoa</taxon>
        <taxon>Chordata</taxon>
        <taxon>Craniata</taxon>
        <taxon>Vertebrata</taxon>
        <taxon>Euteleostomi</taxon>
        <taxon>Actinopterygii</taxon>
        <taxon>Neopterygii</taxon>
        <taxon>Teleostei</taxon>
        <taxon>Ostariophysi</taxon>
        <taxon>Siluriformes</taxon>
        <taxon>Bagridae</taxon>
        <taxon>Tachysurus</taxon>
    </lineage>
</organism>
<keyword evidence="1" id="KW-0202">Cytokine</keyword>
<feature type="chain" id="PRO_5041644529" description="Chemokine interleukin-8-like domain-containing protein" evidence="2">
    <location>
        <begin position="20"/>
        <end position="88"/>
    </location>
</feature>
<proteinExistence type="predicted"/>
<keyword evidence="2" id="KW-0732">Signal</keyword>
<dbReference type="EMBL" id="JAVHJS010000021">
    <property type="protein sequence ID" value="KAK2823251.1"/>
    <property type="molecule type" value="Genomic_DNA"/>
</dbReference>
<dbReference type="Pfam" id="PF00048">
    <property type="entry name" value="IL8"/>
    <property type="match status" value="1"/>
</dbReference>
<evidence type="ECO:0000256" key="2">
    <source>
        <dbReference type="SAM" id="SignalP"/>
    </source>
</evidence>
<evidence type="ECO:0000259" key="3">
    <source>
        <dbReference type="Pfam" id="PF00048"/>
    </source>
</evidence>
<name>A0AA88LSU6_TACVA</name>
<evidence type="ECO:0000256" key="1">
    <source>
        <dbReference type="ARBA" id="ARBA00022514"/>
    </source>
</evidence>
<dbReference type="GO" id="GO:0006955">
    <property type="term" value="P:immune response"/>
    <property type="evidence" value="ECO:0007669"/>
    <property type="project" value="InterPro"/>
</dbReference>
<dbReference type="Proteomes" id="UP001187315">
    <property type="component" value="Unassembled WGS sequence"/>
</dbReference>
<evidence type="ECO:0000313" key="4">
    <source>
        <dbReference type="EMBL" id="KAK2823251.1"/>
    </source>
</evidence>
<accession>A0AA88LSU6</accession>